<dbReference type="InterPro" id="IPR029044">
    <property type="entry name" value="Nucleotide-diphossugar_trans"/>
</dbReference>
<dbReference type="CDD" id="cd02526">
    <property type="entry name" value="GT2_RfbF_like"/>
    <property type="match status" value="1"/>
</dbReference>
<reference evidence="2 3" key="1">
    <citation type="journal article" date="2006" name="Proc. Natl. Acad. Sci. U.S.A.">
        <title>Comparative genomics of the lactic acid bacteria.</title>
        <authorList>
            <person name="Makarova K."/>
            <person name="Slesarev A."/>
            <person name="Wolf Y."/>
            <person name="Sorokin A."/>
            <person name="Mirkin B."/>
            <person name="Koonin E."/>
            <person name="Pavlov A."/>
            <person name="Pavlova N."/>
            <person name="Karamychev V."/>
            <person name="Polouchine N."/>
            <person name="Shakhova V."/>
            <person name="Grigoriev I."/>
            <person name="Lou Y."/>
            <person name="Rohksar D."/>
            <person name="Lucas S."/>
            <person name="Huang K."/>
            <person name="Goodstein D.M."/>
            <person name="Hawkins T."/>
            <person name="Plengvidhya V."/>
            <person name="Welker D."/>
            <person name="Hughes J."/>
            <person name="Goh Y."/>
            <person name="Benson A."/>
            <person name="Baldwin K."/>
            <person name="Lee J.H."/>
            <person name="Diaz-Muniz I."/>
            <person name="Dosti B."/>
            <person name="Smeianov V."/>
            <person name="Wechter W."/>
            <person name="Barabote R."/>
            <person name="Lorca G."/>
            <person name="Altermann E."/>
            <person name="Barrangou R."/>
            <person name="Ganesan B."/>
            <person name="Xie Y."/>
            <person name="Rawsthorne H."/>
            <person name="Tamir D."/>
            <person name="Parker C."/>
            <person name="Breidt F."/>
            <person name="Broadbent J."/>
            <person name="Hutkins R."/>
            <person name="O'Sullivan D."/>
            <person name="Steele J."/>
            <person name="Unlu G."/>
            <person name="Saier M."/>
            <person name="Klaenhammer T."/>
            <person name="Richardson P."/>
            <person name="Kozyavkin S."/>
            <person name="Weimer B."/>
            <person name="Mills D."/>
        </authorList>
    </citation>
    <scope>NUCLEOTIDE SEQUENCE [LARGE SCALE GENOMIC DNA]</scope>
    <source>
        <strain evidence="3">ATCC 33323 / DSM 20243 / BCRC 14619 / CIP 102991 / JCM 1131 / KCTC 3163 / NCIMB 11718 / NCTC 13722 / AM63</strain>
    </source>
</reference>
<dbReference type="KEGG" id="lga:LGAS_1148"/>
<sequence length="293" mass="34305">MMRNLFRGNLMKQMNFKILGGVVTYNPEIPRFKENLKTLVNQVDKLYVFDNGSKNIEDIESVLNHYSDNIILCKKKKNVGIAYALKSIMDYANKNRFNWVLSVDQDSVLDSKLVSEYKKCIRNYSNDNIGMLTCLIKDRNFKDSSAEKQEEQLKEVPICITSAAFTNVKNYFSTVGYDSNLFIDLVDTDICLTLREKNFKIFRINYLGIYHEIGHGENKKILWKDVIVHNSSAFREYYMARNSIILQKKHPRLYPRKTMLNGLALNFLIITLFENKKLKRLSNFFRGIKDGRR</sequence>
<protein>
    <submittedName>
        <fullName evidence="2">Predicted glycosyltransferase</fullName>
    </submittedName>
</protein>
<dbReference type="Proteomes" id="UP000000664">
    <property type="component" value="Chromosome"/>
</dbReference>
<gene>
    <name evidence="2" type="ordered locus">LGAS_1148</name>
</gene>
<dbReference type="SUPFAM" id="SSF53448">
    <property type="entry name" value="Nucleotide-diphospho-sugar transferases"/>
    <property type="match status" value="1"/>
</dbReference>
<proteinExistence type="predicted"/>
<evidence type="ECO:0000259" key="1">
    <source>
        <dbReference type="Pfam" id="PF00535"/>
    </source>
</evidence>
<dbReference type="EMBL" id="CP000413">
    <property type="protein sequence ID" value="ABJ60518.1"/>
    <property type="molecule type" value="Genomic_DNA"/>
</dbReference>
<evidence type="ECO:0000313" key="2">
    <source>
        <dbReference type="EMBL" id="ABJ60518.1"/>
    </source>
</evidence>
<dbReference type="Gene3D" id="3.90.550.10">
    <property type="entry name" value="Spore Coat Polysaccharide Biosynthesis Protein SpsA, Chain A"/>
    <property type="match status" value="1"/>
</dbReference>
<accession>A0A805ZQG1</accession>
<feature type="domain" description="Glycosyltransferase 2-like" evidence="1">
    <location>
        <begin position="22"/>
        <end position="117"/>
    </location>
</feature>
<dbReference type="Pfam" id="PF00535">
    <property type="entry name" value="Glycos_transf_2"/>
    <property type="match status" value="1"/>
</dbReference>
<organism evidence="2 3">
    <name type="scientific">Lactobacillus gasseri (strain ATCC 33323 / DSM 20243 / BCRC 14619 / CIP 102991 / JCM 1131 / KCTC 3163 / NCIMB 11718 / NCTC 13722 / AM63)</name>
    <dbReference type="NCBI Taxonomy" id="324831"/>
    <lineage>
        <taxon>Bacteria</taxon>
        <taxon>Bacillati</taxon>
        <taxon>Bacillota</taxon>
        <taxon>Bacilli</taxon>
        <taxon>Lactobacillales</taxon>
        <taxon>Lactobacillaceae</taxon>
        <taxon>Lactobacillus</taxon>
    </lineage>
</organism>
<dbReference type="AlphaFoldDB" id="A0A805ZQG1"/>
<evidence type="ECO:0000313" key="3">
    <source>
        <dbReference type="Proteomes" id="UP000000664"/>
    </source>
</evidence>
<dbReference type="InterPro" id="IPR001173">
    <property type="entry name" value="Glyco_trans_2-like"/>
</dbReference>
<name>A0A805ZQG1_LACGA</name>